<dbReference type="Gene3D" id="3.30.360.40">
    <property type="entry name" value="YwmB-like"/>
    <property type="match status" value="1"/>
</dbReference>
<sequence length="288" mass="32190">MKKMYVMILSVFVCLFLFNQLDQQQNHVFAQKNQTLEFAQEQWAQLWKVGSQLTEGSAHITVKWQGAWVSPLSSQEAAASLADSLGLTTPTAAHFQGHQQYTSVQATKEVKSTFTLTEQADRKYYVMVRVEAFNKEGLAKLEQLQGSYGVILNEAGVDIQWNGAIQGELTSSANPIDLNQEVDEKRNSDVGQDSIDGKDGKKGREDEMPTKLILVKLESLMKMQWKEVTRVDQYQDGNTVSSSYHVGELPLSVLSGEQRINIQLALHQSSDSDKQEVSIGSPLLTIEY</sequence>
<evidence type="ECO:0000313" key="4">
    <source>
        <dbReference type="Proteomes" id="UP001519272"/>
    </source>
</evidence>
<feature type="chain" id="PRO_5045717511" description="TATA-box binding protein" evidence="2">
    <location>
        <begin position="20"/>
        <end position="288"/>
    </location>
</feature>
<name>A0ABS4FSF8_9BACL</name>
<evidence type="ECO:0000313" key="3">
    <source>
        <dbReference type="EMBL" id="MBP1905528.1"/>
    </source>
</evidence>
<feature type="region of interest" description="Disordered" evidence="1">
    <location>
        <begin position="180"/>
        <end position="205"/>
    </location>
</feature>
<dbReference type="Pfam" id="PF08680">
    <property type="entry name" value="DUF1779"/>
    <property type="match status" value="1"/>
</dbReference>
<keyword evidence="2" id="KW-0732">Signal</keyword>
<gene>
    <name evidence="3" type="ORF">J2Z32_002158</name>
</gene>
<reference evidence="3 4" key="1">
    <citation type="submission" date="2021-03" db="EMBL/GenBank/DDBJ databases">
        <title>Genomic Encyclopedia of Type Strains, Phase IV (KMG-IV): sequencing the most valuable type-strain genomes for metagenomic binning, comparative biology and taxonomic classification.</title>
        <authorList>
            <person name="Goeker M."/>
        </authorList>
    </citation>
    <scope>NUCLEOTIDE SEQUENCE [LARGE SCALE GENOMIC DNA]</scope>
    <source>
        <strain evidence="3 4">DSM 14349</strain>
    </source>
</reference>
<feature type="signal peptide" evidence="2">
    <location>
        <begin position="1"/>
        <end position="19"/>
    </location>
</feature>
<feature type="compositionally biased region" description="Basic and acidic residues" evidence="1">
    <location>
        <begin position="195"/>
        <end position="205"/>
    </location>
</feature>
<dbReference type="RefSeq" id="WP_210089161.1">
    <property type="nucleotide sequence ID" value="NZ_JAGGKG010000009.1"/>
</dbReference>
<comment type="caution">
    <text evidence="3">The sequence shown here is derived from an EMBL/GenBank/DDBJ whole genome shotgun (WGS) entry which is preliminary data.</text>
</comment>
<accession>A0ABS4FSF8</accession>
<evidence type="ECO:0008006" key="5">
    <source>
        <dbReference type="Google" id="ProtNLM"/>
    </source>
</evidence>
<dbReference type="SUPFAM" id="SSF143842">
    <property type="entry name" value="YwmB-like"/>
    <property type="match status" value="1"/>
</dbReference>
<evidence type="ECO:0000256" key="1">
    <source>
        <dbReference type="SAM" id="MobiDB-lite"/>
    </source>
</evidence>
<organism evidence="3 4">
    <name type="scientific">Paenibacillus turicensis</name>
    <dbReference type="NCBI Taxonomy" id="160487"/>
    <lineage>
        <taxon>Bacteria</taxon>
        <taxon>Bacillati</taxon>
        <taxon>Bacillota</taxon>
        <taxon>Bacilli</taxon>
        <taxon>Bacillales</taxon>
        <taxon>Paenibacillaceae</taxon>
        <taxon>Paenibacillus</taxon>
    </lineage>
</organism>
<dbReference type="InterPro" id="IPR014794">
    <property type="entry name" value="DUF1779"/>
</dbReference>
<keyword evidence="4" id="KW-1185">Reference proteome</keyword>
<proteinExistence type="predicted"/>
<dbReference type="Proteomes" id="UP001519272">
    <property type="component" value="Unassembled WGS sequence"/>
</dbReference>
<protein>
    <recommendedName>
        <fullName evidence="5">TATA-box binding protein</fullName>
    </recommendedName>
</protein>
<dbReference type="EMBL" id="JAGGKG010000009">
    <property type="protein sequence ID" value="MBP1905528.1"/>
    <property type="molecule type" value="Genomic_DNA"/>
</dbReference>
<evidence type="ECO:0000256" key="2">
    <source>
        <dbReference type="SAM" id="SignalP"/>
    </source>
</evidence>
<dbReference type="InterPro" id="IPR036209">
    <property type="entry name" value="YwmB-like_sf"/>
</dbReference>